<protein>
    <submittedName>
        <fullName evidence="2">Uncharacterized protein</fullName>
    </submittedName>
</protein>
<accession>A0A7N0V502</accession>
<keyword evidence="1" id="KW-0812">Transmembrane</keyword>
<evidence type="ECO:0000313" key="2">
    <source>
        <dbReference type="EnsemblPlants" id="Kaladp0098s0065.1.v1.1.CDS.1"/>
    </source>
</evidence>
<dbReference type="Gramene" id="Kaladp0098s0065.1.v1.1">
    <property type="protein sequence ID" value="Kaladp0098s0065.1.v1.1.CDS.1"/>
    <property type="gene ID" value="Kaladp0098s0065.v1.1"/>
</dbReference>
<keyword evidence="1" id="KW-0472">Membrane</keyword>
<reference evidence="2" key="1">
    <citation type="submission" date="2021-01" db="UniProtKB">
        <authorList>
            <consortium name="EnsemblPlants"/>
        </authorList>
    </citation>
    <scope>IDENTIFICATION</scope>
</reference>
<proteinExistence type="predicted"/>
<organism evidence="2 3">
    <name type="scientific">Kalanchoe fedtschenkoi</name>
    <name type="common">Lavender scallops</name>
    <name type="synonym">South American air plant</name>
    <dbReference type="NCBI Taxonomy" id="63787"/>
    <lineage>
        <taxon>Eukaryota</taxon>
        <taxon>Viridiplantae</taxon>
        <taxon>Streptophyta</taxon>
        <taxon>Embryophyta</taxon>
        <taxon>Tracheophyta</taxon>
        <taxon>Spermatophyta</taxon>
        <taxon>Magnoliopsida</taxon>
        <taxon>eudicotyledons</taxon>
        <taxon>Gunneridae</taxon>
        <taxon>Pentapetalae</taxon>
        <taxon>Saxifragales</taxon>
        <taxon>Crassulaceae</taxon>
        <taxon>Kalanchoe</taxon>
    </lineage>
</organism>
<name>A0A7N0V502_KALFE</name>
<evidence type="ECO:0000313" key="3">
    <source>
        <dbReference type="Proteomes" id="UP000594263"/>
    </source>
</evidence>
<evidence type="ECO:0000256" key="1">
    <source>
        <dbReference type="SAM" id="Phobius"/>
    </source>
</evidence>
<dbReference type="AlphaFoldDB" id="A0A7N0V502"/>
<dbReference type="EnsemblPlants" id="Kaladp0098s0065.1.v1.1">
    <property type="protein sequence ID" value="Kaladp0098s0065.1.v1.1.CDS.1"/>
    <property type="gene ID" value="Kaladp0098s0065.v1.1"/>
</dbReference>
<sequence length="57" mass="5914">MVQSNESVISTGTTIDKIGTAGLYLATNLAVVPPCVSTTISFALALFVVRTADDARL</sequence>
<dbReference type="Proteomes" id="UP000594263">
    <property type="component" value="Unplaced"/>
</dbReference>
<feature type="transmembrane region" description="Helical" evidence="1">
    <location>
        <begin position="29"/>
        <end position="49"/>
    </location>
</feature>
<keyword evidence="1" id="KW-1133">Transmembrane helix</keyword>
<keyword evidence="3" id="KW-1185">Reference proteome</keyword>